<dbReference type="GeneID" id="8824298"/>
<dbReference type="NCBIfam" id="TIGR04354">
    <property type="entry name" value="amphi-Trp"/>
    <property type="match status" value="1"/>
</dbReference>
<accession>D3STM6</accession>
<evidence type="ECO:0000313" key="2">
    <source>
        <dbReference type="EMBL" id="ADD05043.1"/>
    </source>
</evidence>
<dbReference type="PaxDb" id="547559-Nmag_1465"/>
<dbReference type="EMBL" id="CP001932">
    <property type="protein sequence ID" value="ADD05043.1"/>
    <property type="molecule type" value="Genomic_DNA"/>
</dbReference>
<reference evidence="2 4" key="2">
    <citation type="journal article" date="2012" name="BMC Genomics">
        <title>A comparative genomics perspective on the genetic content of the alkaliphilic haloarchaeon Natrialba magadii ATCC 43099T.</title>
        <authorList>
            <person name="Siddaramappa S."/>
            <person name="Challacombe J.F."/>
            <person name="Decastro R.E."/>
            <person name="Pfeiffer F."/>
            <person name="Sastre D.E."/>
            <person name="Gimenez M.I."/>
            <person name="Paggi R.A."/>
            <person name="Detter J.C."/>
            <person name="Davenport K.W."/>
            <person name="Goodwin L.A."/>
            <person name="Kyrpides N."/>
            <person name="Tapia R."/>
            <person name="Pitluck S."/>
            <person name="Lucas S."/>
            <person name="Woyke T."/>
            <person name="Maupin-Furlow J.A."/>
        </authorList>
    </citation>
    <scope>NUCLEOTIDE SEQUENCE [LARGE SCALE GENOMIC DNA]</scope>
    <source>
        <strain evidence="2">ATCC 43099</strain>
        <strain evidence="4">ATCC 43099 / DSM 3394 / CCM 3739 / CIP 104546 / IAM 13178 / JCM 8861 / NBRC 102185 / NCIMB 2190 / MS3</strain>
    </source>
</reference>
<protein>
    <recommendedName>
        <fullName evidence="1">Amphi-Trp domain-containing protein</fullName>
    </recommendedName>
</protein>
<dbReference type="eggNOG" id="arCOG08917">
    <property type="taxonomic scope" value="Archaea"/>
</dbReference>
<evidence type="ECO:0000313" key="4">
    <source>
        <dbReference type="Proteomes" id="UP000001879"/>
    </source>
</evidence>
<reference evidence="3 5" key="3">
    <citation type="journal article" date="2014" name="PLoS Genet.">
        <title>Phylogenetically driven sequencing of extremely halophilic archaea reveals strategies for static and dynamic osmo-response.</title>
        <authorList>
            <person name="Becker E.A."/>
            <person name="Seitzer P.M."/>
            <person name="Tritt A."/>
            <person name="Larsen D."/>
            <person name="Krusor M."/>
            <person name="Yao A.I."/>
            <person name="Wu D."/>
            <person name="Madern D."/>
            <person name="Eisen J.A."/>
            <person name="Darling A.E."/>
            <person name="Facciotti M.T."/>
        </authorList>
    </citation>
    <scope>NUCLEOTIDE SEQUENCE [LARGE SCALE GENOMIC DNA]</scope>
    <source>
        <strain evidence="5">ATCC 43099 / DSM 3394 / CCM 3739 / CIP 104546 / IAM 13178 / JCM 8861 / NBRC 102185 / NCIMB 2190 / MS3</strain>
        <strain evidence="3">MS-3</strain>
    </source>
</reference>
<evidence type="ECO:0000313" key="3">
    <source>
        <dbReference type="EMBL" id="ELY23417.1"/>
    </source>
</evidence>
<dbReference type="KEGG" id="nmg:Nmag_1465"/>
<dbReference type="HOGENOM" id="CLU_180499_0_0_2"/>
<feature type="domain" description="Amphi-Trp" evidence="1">
    <location>
        <begin position="22"/>
        <end position="99"/>
    </location>
</feature>
<dbReference type="AlphaFoldDB" id="D3STM6"/>
<gene>
    <name evidence="2" type="ordered locus">Nmag_1465</name>
    <name evidence="3" type="ORF">C500_19844</name>
</gene>
<proteinExistence type="predicted"/>
<dbReference type="Proteomes" id="UP000011543">
    <property type="component" value="Unassembled WGS sequence"/>
</dbReference>
<dbReference type="OrthoDB" id="194858at2157"/>
<dbReference type="PATRIC" id="fig|547559.17.peg.3918"/>
<evidence type="ECO:0000259" key="1">
    <source>
        <dbReference type="Pfam" id="PF20068"/>
    </source>
</evidence>
<dbReference type="InterPro" id="IPR027598">
    <property type="entry name" value="Amphi-Trp_dom"/>
</dbReference>
<organism evidence="2 4">
    <name type="scientific">Natrialba magadii (strain ATCC 43099 / DSM 3394 / CCM 3739 / CIP 104546 / IAM 13178 / JCM 8861 / NBRC 102185 / NCIMB 2190 / MS3)</name>
    <name type="common">Natronobacterium magadii</name>
    <dbReference type="NCBI Taxonomy" id="547559"/>
    <lineage>
        <taxon>Archaea</taxon>
        <taxon>Methanobacteriati</taxon>
        <taxon>Methanobacteriota</taxon>
        <taxon>Stenosarchaea group</taxon>
        <taxon>Halobacteria</taxon>
        <taxon>Halobacteriales</taxon>
        <taxon>Natrialbaceae</taxon>
        <taxon>Natrialba</taxon>
    </lineage>
</organism>
<evidence type="ECO:0000313" key="5">
    <source>
        <dbReference type="Proteomes" id="UP000011543"/>
    </source>
</evidence>
<keyword evidence="4" id="KW-1185">Reference proteome</keyword>
<dbReference type="RefSeq" id="WP_004217274.1">
    <property type="nucleotide sequence ID" value="NC_013922.1"/>
</dbReference>
<dbReference type="Proteomes" id="UP000001879">
    <property type="component" value="Chromosome"/>
</dbReference>
<dbReference type="EMBL" id="AOHS01000061">
    <property type="protein sequence ID" value="ELY23417.1"/>
    <property type="molecule type" value="Genomic_DNA"/>
</dbReference>
<dbReference type="Pfam" id="PF20068">
    <property type="entry name" value="Amphi-Trp"/>
    <property type="match status" value="1"/>
</dbReference>
<name>D3STM6_NATMM</name>
<sequence length="102" mass="11834">MSDRVNVPDDRERTQRTITDGFFEREVYLSRQETAAFLRDLADQIEADTNVTVAGSEWEIPFEYREPIEVEIEFTKQRERELEIELEFSEATDAGGSGLSVR</sequence>
<reference evidence="4" key="1">
    <citation type="submission" date="2010-02" db="EMBL/GenBank/DDBJ databases">
        <title>Complete sequence of chromosome of Natrialba magadii ATCC 43099.</title>
        <authorList>
            <consortium name="US DOE Joint Genome Institute"/>
            <person name="Lucas S."/>
            <person name="Copeland A."/>
            <person name="Lapidus A."/>
            <person name="Cheng J.-F."/>
            <person name="Bruce D."/>
            <person name="Goodwin L."/>
            <person name="Pitluck S."/>
            <person name="Davenport K."/>
            <person name="Saunders E."/>
            <person name="Detter J.C."/>
            <person name="Han C."/>
            <person name="Tapia R."/>
            <person name="Land M."/>
            <person name="Hauser L."/>
            <person name="Kyrpides N."/>
            <person name="Mikhailova N."/>
            <person name="De Castro R.E."/>
            <person name="Maupin-Furlow J.A."/>
            <person name="Woyke T."/>
        </authorList>
    </citation>
    <scope>NUCLEOTIDE SEQUENCE [LARGE SCALE GENOMIC DNA]</scope>
    <source>
        <strain evidence="4">ATCC 43099 / DSM 3394 / CCM 3739 / CIP 104546 / IAM 13178 / JCM 8861 / NBRC 102185 / NCIMB 2190 / MS3</strain>
    </source>
</reference>
<reference evidence="2" key="4">
    <citation type="submission" date="2016-09" db="EMBL/GenBank/DDBJ databases">
        <authorList>
            <person name="Pfeiffer F."/>
        </authorList>
    </citation>
    <scope>NUCLEOTIDE SEQUENCE</scope>
    <source>
        <strain evidence="2">ATCC 43099</strain>
    </source>
</reference>